<comment type="similarity">
    <text evidence="1">Belongs to the WD repeat WDR55 family.</text>
</comment>
<dbReference type="InterPro" id="IPR036322">
    <property type="entry name" value="WD40_repeat_dom_sf"/>
</dbReference>
<dbReference type="Pfam" id="PF24796">
    <property type="entry name" value="WDR55"/>
    <property type="match status" value="1"/>
</dbReference>
<keyword evidence="9" id="KW-1185">Reference proteome</keyword>
<gene>
    <name evidence="8" type="ORF">DFP72DRAFT_906964</name>
</gene>
<dbReference type="Gene3D" id="2.130.10.10">
    <property type="entry name" value="YVTN repeat-like/Quinoprotein amine dehydrogenase"/>
    <property type="match status" value="2"/>
</dbReference>
<dbReference type="InterPro" id="IPR001680">
    <property type="entry name" value="WD40_rpt"/>
</dbReference>
<dbReference type="EMBL" id="JACGCI010000048">
    <property type="protein sequence ID" value="KAF6751729.1"/>
    <property type="molecule type" value="Genomic_DNA"/>
</dbReference>
<name>A0A8H6M3D9_9AGAR</name>
<organism evidence="8 9">
    <name type="scientific">Ephemerocybe angulata</name>
    <dbReference type="NCBI Taxonomy" id="980116"/>
    <lineage>
        <taxon>Eukaryota</taxon>
        <taxon>Fungi</taxon>
        <taxon>Dikarya</taxon>
        <taxon>Basidiomycota</taxon>
        <taxon>Agaricomycotina</taxon>
        <taxon>Agaricomycetes</taxon>
        <taxon>Agaricomycetidae</taxon>
        <taxon>Agaricales</taxon>
        <taxon>Agaricineae</taxon>
        <taxon>Psathyrellaceae</taxon>
        <taxon>Ephemerocybe</taxon>
    </lineage>
</organism>
<evidence type="ECO:0000313" key="9">
    <source>
        <dbReference type="Proteomes" id="UP000521943"/>
    </source>
</evidence>
<dbReference type="SUPFAM" id="SSF50978">
    <property type="entry name" value="WD40 repeat-like"/>
    <property type="match status" value="1"/>
</dbReference>
<feature type="region of interest" description="Disordered" evidence="7">
    <location>
        <begin position="282"/>
        <end position="310"/>
    </location>
</feature>
<accession>A0A8H6M3D9</accession>
<evidence type="ECO:0000313" key="8">
    <source>
        <dbReference type="EMBL" id="KAF6751729.1"/>
    </source>
</evidence>
<evidence type="ECO:0000256" key="2">
    <source>
        <dbReference type="ARBA" id="ARBA00022574"/>
    </source>
</evidence>
<dbReference type="OrthoDB" id="2288928at2759"/>
<proteinExistence type="inferred from homology"/>
<dbReference type="InterPro" id="IPR050505">
    <property type="entry name" value="WDR55/POC1"/>
</dbReference>
<evidence type="ECO:0000256" key="4">
    <source>
        <dbReference type="ARBA" id="ARBA00039238"/>
    </source>
</evidence>
<evidence type="ECO:0000256" key="3">
    <source>
        <dbReference type="ARBA" id="ARBA00022737"/>
    </source>
</evidence>
<keyword evidence="3" id="KW-0677">Repeat</keyword>
<feature type="compositionally biased region" description="Basic and acidic residues" evidence="7">
    <location>
        <begin position="434"/>
        <end position="447"/>
    </location>
</feature>
<feature type="compositionally biased region" description="Acidic residues" evidence="7">
    <location>
        <begin position="385"/>
        <end position="411"/>
    </location>
</feature>
<evidence type="ECO:0000256" key="7">
    <source>
        <dbReference type="SAM" id="MobiDB-lite"/>
    </source>
</evidence>
<dbReference type="Proteomes" id="UP000521943">
    <property type="component" value="Unassembled WGS sequence"/>
</dbReference>
<dbReference type="PROSITE" id="PS50082">
    <property type="entry name" value="WD_REPEATS_2"/>
    <property type="match status" value="1"/>
</dbReference>
<keyword evidence="2 6" id="KW-0853">WD repeat</keyword>
<dbReference type="PANTHER" id="PTHR44019:SF20">
    <property type="entry name" value="WD REPEAT-CONTAINING PROTEIN 55"/>
    <property type="match status" value="1"/>
</dbReference>
<dbReference type="AlphaFoldDB" id="A0A8H6M3D9"/>
<protein>
    <recommendedName>
        <fullName evidence="4">WD repeat-containing protein JIP5</fullName>
    </recommendedName>
    <alternativeName>
        <fullName evidence="5">WD repeat-containing protein jip5</fullName>
    </alternativeName>
</protein>
<dbReference type="SMART" id="SM00320">
    <property type="entry name" value="WD40"/>
    <property type="match status" value="6"/>
</dbReference>
<evidence type="ECO:0000256" key="5">
    <source>
        <dbReference type="ARBA" id="ARBA00039514"/>
    </source>
</evidence>
<comment type="caution">
    <text evidence="8">The sequence shown here is derived from an EMBL/GenBank/DDBJ whole genome shotgun (WGS) entry which is preliminary data.</text>
</comment>
<feature type="compositionally biased region" description="Basic and acidic residues" evidence="7">
    <location>
        <begin position="295"/>
        <end position="310"/>
    </location>
</feature>
<evidence type="ECO:0000256" key="1">
    <source>
        <dbReference type="ARBA" id="ARBA00007625"/>
    </source>
</evidence>
<dbReference type="InterPro" id="IPR015943">
    <property type="entry name" value="WD40/YVTN_repeat-like_dom_sf"/>
</dbReference>
<feature type="repeat" description="WD" evidence="6">
    <location>
        <begin position="107"/>
        <end position="130"/>
    </location>
</feature>
<dbReference type="PANTHER" id="PTHR44019">
    <property type="entry name" value="WD REPEAT-CONTAINING PROTEIN 55"/>
    <property type="match status" value="1"/>
</dbReference>
<evidence type="ECO:0000256" key="6">
    <source>
        <dbReference type="PROSITE-ProRule" id="PRU00221"/>
    </source>
</evidence>
<feature type="region of interest" description="Disordered" evidence="7">
    <location>
        <begin position="351"/>
        <end position="447"/>
    </location>
</feature>
<sequence length="447" mass="48538">MPEIAVGSQVFGVVFHPKRPIVYTGLLDGRIKAFSYNEQGAPQPIFSLRPSKRSCRGLSLNDDGSKLYTVGKAKALNIIDTTTQSIDTRSGAHDSTINCVKSLMPWMVATGDDDGTVKLWDPRQRDVAKTYTQHFDFISDFLWLPDKKQLVATSGDGTLSVMDIRSKKPEPIAHSEDQEDELLSIVAIKGSSKILVGTQIGVISIFNRNKGWADCVDRIPGHPLSVDALCNVPMGVPGVDADSTVLTGSSDGFVRAVQILPTKLVGVVADHGEFPVERIAVGEGVGQAEDTESEATPHDTRIKPSVDDDLDAKMEDDFSREKKWWVGSVGHDESLRMTDLEGFFRETAAGSNATLDARSDDEDSDVGEGLSGEEGADGPSVGVGEDGDESSDESEDDEAMEEDEAEWESEDEKPKAQKRKRAEKDSIGNSKRGKKEEVIDKGFFDGL</sequence>
<reference evidence="8 9" key="1">
    <citation type="submission" date="2020-07" db="EMBL/GenBank/DDBJ databases">
        <title>Comparative genomics of pyrophilous fungi reveals a link between fire events and developmental genes.</title>
        <authorList>
            <consortium name="DOE Joint Genome Institute"/>
            <person name="Steindorff A.S."/>
            <person name="Carver A."/>
            <person name="Calhoun S."/>
            <person name="Stillman K."/>
            <person name="Liu H."/>
            <person name="Lipzen A."/>
            <person name="Pangilinan J."/>
            <person name="Labutti K."/>
            <person name="Bruns T.D."/>
            <person name="Grigoriev I.V."/>
        </authorList>
    </citation>
    <scope>NUCLEOTIDE SEQUENCE [LARGE SCALE GENOMIC DNA]</scope>
    <source>
        <strain evidence="8 9">CBS 144469</strain>
    </source>
</reference>